<keyword evidence="7" id="KW-0547">Nucleotide-binding</keyword>
<dbReference type="SUPFAM" id="SSF47226">
    <property type="entry name" value="Histidine-containing phosphotransfer domain, HPT domain"/>
    <property type="match status" value="1"/>
</dbReference>
<dbReference type="Pfam" id="PF00512">
    <property type="entry name" value="HisKA"/>
    <property type="match status" value="1"/>
</dbReference>
<keyword evidence="10" id="KW-0902">Two-component regulatory system</keyword>
<dbReference type="PROSITE" id="PS50109">
    <property type="entry name" value="HIS_KIN"/>
    <property type="match status" value="1"/>
</dbReference>
<dbReference type="InterPro" id="IPR004358">
    <property type="entry name" value="Sig_transdc_His_kin-like_C"/>
</dbReference>
<dbReference type="Pfam" id="PF02518">
    <property type="entry name" value="HATPase_c"/>
    <property type="match status" value="1"/>
</dbReference>
<dbReference type="InterPro" id="IPR003594">
    <property type="entry name" value="HATPase_dom"/>
</dbReference>
<dbReference type="Gene3D" id="1.10.287.130">
    <property type="match status" value="1"/>
</dbReference>
<dbReference type="CDD" id="cd00082">
    <property type="entry name" value="HisKA"/>
    <property type="match status" value="1"/>
</dbReference>
<dbReference type="SUPFAM" id="SSF52172">
    <property type="entry name" value="CheY-like"/>
    <property type="match status" value="1"/>
</dbReference>
<dbReference type="CDD" id="cd00088">
    <property type="entry name" value="HPT"/>
    <property type="match status" value="1"/>
</dbReference>
<feature type="transmembrane region" description="Helical" evidence="15">
    <location>
        <begin position="58"/>
        <end position="81"/>
    </location>
</feature>
<evidence type="ECO:0000256" key="2">
    <source>
        <dbReference type="ARBA" id="ARBA00004651"/>
    </source>
</evidence>
<gene>
    <name evidence="19" type="ORF">ABS311_20565</name>
</gene>
<evidence type="ECO:0000256" key="13">
    <source>
        <dbReference type="PROSITE-ProRule" id="PRU00169"/>
    </source>
</evidence>
<evidence type="ECO:0000256" key="9">
    <source>
        <dbReference type="ARBA" id="ARBA00022989"/>
    </source>
</evidence>
<keyword evidence="4" id="KW-1003">Cell membrane</keyword>
<dbReference type="PRINTS" id="PR00344">
    <property type="entry name" value="BCTRLSENSOR"/>
</dbReference>
<dbReference type="EC" id="2.7.13.3" evidence="3"/>
<feature type="domain" description="Response regulatory" evidence="17">
    <location>
        <begin position="475"/>
        <end position="589"/>
    </location>
</feature>
<comment type="caution">
    <text evidence="19">The sequence shown here is derived from an EMBL/GenBank/DDBJ whole genome shotgun (WGS) entry which is preliminary data.</text>
</comment>
<dbReference type="CDD" id="cd16922">
    <property type="entry name" value="HATPase_EvgS-ArcB-TorS-like"/>
    <property type="match status" value="1"/>
</dbReference>
<dbReference type="GO" id="GO:0005524">
    <property type="term" value="F:ATP binding"/>
    <property type="evidence" value="ECO:0007669"/>
    <property type="project" value="UniProtKB-KW"/>
</dbReference>
<dbReference type="InterPro" id="IPR011006">
    <property type="entry name" value="CheY-like_superfamily"/>
</dbReference>
<name>A0ABV1RMV3_9ALTE</name>
<feature type="transmembrane region" description="Helical" evidence="15">
    <location>
        <begin position="93"/>
        <end position="111"/>
    </location>
</feature>
<dbReference type="InterPro" id="IPR005467">
    <property type="entry name" value="His_kinase_dom"/>
</dbReference>
<keyword evidence="9 15" id="KW-1133">Transmembrane helix</keyword>
<feature type="transmembrane region" description="Helical" evidence="15">
    <location>
        <begin position="32"/>
        <end position="52"/>
    </location>
</feature>
<feature type="transmembrane region" description="Helical" evidence="15">
    <location>
        <begin position="123"/>
        <end position="153"/>
    </location>
</feature>
<dbReference type="SMART" id="SM00387">
    <property type="entry name" value="HATPase_c"/>
    <property type="match status" value="1"/>
</dbReference>
<dbReference type="Gene3D" id="3.40.50.2300">
    <property type="match status" value="1"/>
</dbReference>
<feature type="domain" description="HPt" evidence="18">
    <location>
        <begin position="605"/>
        <end position="697"/>
    </location>
</feature>
<evidence type="ECO:0000259" key="16">
    <source>
        <dbReference type="PROSITE" id="PS50109"/>
    </source>
</evidence>
<dbReference type="PANTHER" id="PTHR45339:SF1">
    <property type="entry name" value="HYBRID SIGNAL TRANSDUCTION HISTIDINE KINASE J"/>
    <property type="match status" value="1"/>
</dbReference>
<dbReference type="InterPro" id="IPR008207">
    <property type="entry name" value="Sig_transdc_His_kin_Hpt_dom"/>
</dbReference>
<dbReference type="Pfam" id="PF00072">
    <property type="entry name" value="Response_reg"/>
    <property type="match status" value="1"/>
</dbReference>
<comment type="catalytic activity">
    <reaction evidence="1">
        <text>ATP + protein L-histidine = ADP + protein N-phospho-L-histidine.</text>
        <dbReference type="EC" id="2.7.13.3"/>
    </reaction>
</comment>
<evidence type="ECO:0000256" key="1">
    <source>
        <dbReference type="ARBA" id="ARBA00000085"/>
    </source>
</evidence>
<evidence type="ECO:0000256" key="10">
    <source>
        <dbReference type="ARBA" id="ARBA00023012"/>
    </source>
</evidence>
<dbReference type="SMART" id="SM00073">
    <property type="entry name" value="HPT"/>
    <property type="match status" value="1"/>
</dbReference>
<dbReference type="CDD" id="cd17546">
    <property type="entry name" value="REC_hyHK_CKI1_RcsC-like"/>
    <property type="match status" value="1"/>
</dbReference>
<keyword evidence="8 19" id="KW-0067">ATP-binding</keyword>
<dbReference type="SMART" id="SM00448">
    <property type="entry name" value="REC"/>
    <property type="match status" value="1"/>
</dbReference>
<evidence type="ECO:0000313" key="19">
    <source>
        <dbReference type="EMBL" id="MER2494273.1"/>
    </source>
</evidence>
<evidence type="ECO:0000256" key="12">
    <source>
        <dbReference type="PROSITE-ProRule" id="PRU00110"/>
    </source>
</evidence>
<evidence type="ECO:0000259" key="17">
    <source>
        <dbReference type="PROSITE" id="PS50110"/>
    </source>
</evidence>
<evidence type="ECO:0000256" key="11">
    <source>
        <dbReference type="ARBA" id="ARBA00023136"/>
    </source>
</evidence>
<evidence type="ECO:0000256" key="3">
    <source>
        <dbReference type="ARBA" id="ARBA00012438"/>
    </source>
</evidence>
<dbReference type="SMART" id="SM00388">
    <property type="entry name" value="HisKA"/>
    <property type="match status" value="1"/>
</dbReference>
<evidence type="ECO:0000256" key="4">
    <source>
        <dbReference type="ARBA" id="ARBA00022475"/>
    </source>
</evidence>
<dbReference type="PROSITE" id="PS50110">
    <property type="entry name" value="RESPONSE_REGULATORY"/>
    <property type="match status" value="1"/>
</dbReference>
<proteinExistence type="predicted"/>
<dbReference type="RefSeq" id="WP_350403276.1">
    <property type="nucleotide sequence ID" value="NZ_JBELOE010000287.1"/>
</dbReference>
<evidence type="ECO:0000313" key="20">
    <source>
        <dbReference type="Proteomes" id="UP001467690"/>
    </source>
</evidence>
<dbReference type="PROSITE" id="PS50894">
    <property type="entry name" value="HPT"/>
    <property type="match status" value="1"/>
</dbReference>
<keyword evidence="20" id="KW-1185">Reference proteome</keyword>
<dbReference type="InterPro" id="IPR036641">
    <property type="entry name" value="HPT_dom_sf"/>
</dbReference>
<keyword evidence="11 15" id="KW-0472">Membrane</keyword>
<accession>A0ABV1RMV3</accession>
<reference evidence="19 20" key="1">
    <citation type="submission" date="2024-06" db="EMBL/GenBank/DDBJ databases">
        <authorList>
            <person name="Chen R.Y."/>
        </authorList>
    </citation>
    <scope>NUCLEOTIDE SEQUENCE [LARGE SCALE GENOMIC DNA]</scope>
    <source>
        <strain evidence="19 20">D2</strain>
    </source>
</reference>
<organism evidence="19 20">
    <name type="scientific">Catenovulum sediminis</name>
    <dbReference type="NCBI Taxonomy" id="1740262"/>
    <lineage>
        <taxon>Bacteria</taxon>
        <taxon>Pseudomonadati</taxon>
        <taxon>Pseudomonadota</taxon>
        <taxon>Gammaproteobacteria</taxon>
        <taxon>Alteromonadales</taxon>
        <taxon>Alteromonadaceae</taxon>
        <taxon>Catenovulum</taxon>
    </lineage>
</organism>
<keyword evidence="6 15" id="KW-0812">Transmembrane</keyword>
<evidence type="ECO:0000256" key="5">
    <source>
        <dbReference type="ARBA" id="ARBA00022553"/>
    </source>
</evidence>
<dbReference type="InterPro" id="IPR001789">
    <property type="entry name" value="Sig_transdc_resp-reg_receiver"/>
</dbReference>
<dbReference type="Gene3D" id="1.20.120.160">
    <property type="entry name" value="HPT domain"/>
    <property type="match status" value="1"/>
</dbReference>
<feature type="modified residue" description="Phosphohistidine" evidence="12">
    <location>
        <position position="644"/>
    </location>
</feature>
<sequence length="697" mass="79359">MNRVVDFFRPVQFEAEKEKLFRRKLAYRARPIVAYIYIIGGIVPLIYLAYAASVSNEFFQTVAPARLIYLSFWLIICWATFSSSAFLTITQSLLIYTFSGSVFITYINSFLTQNQLFSVPSILMFLIGIVIAQVGSRVQFLSGAICILVPFAMFSFREQWVSTDVAVIVLIAIWAVIAWLASLILEKNNRTLFEYEEALQKTNEQKEKLLLKEARSNQFKSQFLANMSHEIRTPLTSILGYAQTYFDQGENNHNKDSAVETIRENSLHLLRIVNDVLDLSKIEAGKLDIEIINVDLMKMLTMISRHQAPLAEKKCIEFNVDYIFPLPDVVLTDPTRLKQILLNLISNAIKFTKEGRVTLKVWYNKDESKLYFDVQDTGIGMSDAAVSKLFTAFNQADTSHSREYGGTGLGLYISSQLIERLGGEIFVKSKPQQGTLFSLFIKAAVPEKVKWLNYMANSETTNKRMKQETNAYTGKVLLADDHYDNRKLIRYWLEQSGIDVVEAINGEQAVEKALLYDFDLVLMDIQMPLMDGTEALKMIRANDGITPVIALTANAMKQEIDSYLQFGFNAHLAKPIDLDAFHQILRQFLPATSDDMDDEPLFSIDSEEFKRMSSEYQQSLVCELEMVRHAYQSGNWELLTKVAHRIKGSAGNFGFTQLTESAGQLESCLRQDKINSRDTNYQTFLNELQSIVDRISV</sequence>
<feature type="modified residue" description="4-aspartylphosphate" evidence="13">
    <location>
        <position position="524"/>
    </location>
</feature>
<feature type="coiled-coil region" evidence="14">
    <location>
        <begin position="185"/>
        <end position="212"/>
    </location>
</feature>
<dbReference type="SUPFAM" id="SSF47384">
    <property type="entry name" value="Homodimeric domain of signal transducing histidine kinase"/>
    <property type="match status" value="1"/>
</dbReference>
<evidence type="ECO:0000256" key="14">
    <source>
        <dbReference type="SAM" id="Coils"/>
    </source>
</evidence>
<evidence type="ECO:0000256" key="7">
    <source>
        <dbReference type="ARBA" id="ARBA00022741"/>
    </source>
</evidence>
<evidence type="ECO:0000256" key="6">
    <source>
        <dbReference type="ARBA" id="ARBA00022692"/>
    </source>
</evidence>
<dbReference type="PANTHER" id="PTHR45339">
    <property type="entry name" value="HYBRID SIGNAL TRANSDUCTION HISTIDINE KINASE J"/>
    <property type="match status" value="1"/>
</dbReference>
<feature type="transmembrane region" description="Helical" evidence="15">
    <location>
        <begin position="165"/>
        <end position="185"/>
    </location>
</feature>
<dbReference type="InterPro" id="IPR036097">
    <property type="entry name" value="HisK_dim/P_sf"/>
</dbReference>
<dbReference type="InterPro" id="IPR036890">
    <property type="entry name" value="HATPase_C_sf"/>
</dbReference>
<protein>
    <recommendedName>
        <fullName evidence="3">histidine kinase</fullName>
        <ecNumber evidence="3">2.7.13.3</ecNumber>
    </recommendedName>
</protein>
<dbReference type="SUPFAM" id="SSF55874">
    <property type="entry name" value="ATPase domain of HSP90 chaperone/DNA topoisomerase II/histidine kinase"/>
    <property type="match status" value="1"/>
</dbReference>
<feature type="domain" description="Histidine kinase" evidence="16">
    <location>
        <begin position="226"/>
        <end position="445"/>
    </location>
</feature>
<keyword evidence="14" id="KW-0175">Coiled coil</keyword>
<dbReference type="Pfam" id="PF01627">
    <property type="entry name" value="Hpt"/>
    <property type="match status" value="1"/>
</dbReference>
<evidence type="ECO:0000256" key="8">
    <source>
        <dbReference type="ARBA" id="ARBA00022840"/>
    </source>
</evidence>
<dbReference type="EMBL" id="JBELOE010000287">
    <property type="protein sequence ID" value="MER2494273.1"/>
    <property type="molecule type" value="Genomic_DNA"/>
</dbReference>
<evidence type="ECO:0000256" key="15">
    <source>
        <dbReference type="SAM" id="Phobius"/>
    </source>
</evidence>
<dbReference type="InterPro" id="IPR003661">
    <property type="entry name" value="HisK_dim/P_dom"/>
</dbReference>
<comment type="subcellular location">
    <subcellularLocation>
        <location evidence="2">Cell membrane</location>
        <topology evidence="2">Multi-pass membrane protein</topology>
    </subcellularLocation>
</comment>
<dbReference type="Proteomes" id="UP001467690">
    <property type="component" value="Unassembled WGS sequence"/>
</dbReference>
<dbReference type="Gene3D" id="3.30.565.10">
    <property type="entry name" value="Histidine kinase-like ATPase, C-terminal domain"/>
    <property type="match status" value="1"/>
</dbReference>
<evidence type="ECO:0000259" key="18">
    <source>
        <dbReference type="PROSITE" id="PS50894"/>
    </source>
</evidence>
<keyword evidence="5 13" id="KW-0597">Phosphoprotein</keyword>